<dbReference type="EMBL" id="CP035544">
    <property type="protein sequence ID" value="QBA64905.1"/>
    <property type="molecule type" value="Genomic_DNA"/>
</dbReference>
<dbReference type="GO" id="GO:0006508">
    <property type="term" value="P:proteolysis"/>
    <property type="evidence" value="ECO:0007669"/>
    <property type="project" value="InterPro"/>
</dbReference>
<dbReference type="GO" id="GO:0008235">
    <property type="term" value="F:metalloexopeptidase activity"/>
    <property type="evidence" value="ECO:0007669"/>
    <property type="project" value="InterPro"/>
</dbReference>
<name>A0A411EB03_9FLAO</name>
<dbReference type="KEGG" id="mur:EQY75_10400"/>
<accession>A0A411EB03</accession>
<evidence type="ECO:0000313" key="3">
    <source>
        <dbReference type="EMBL" id="QBA64905.1"/>
    </source>
</evidence>
<dbReference type="RefSeq" id="WP_129605637.1">
    <property type="nucleotide sequence ID" value="NZ_CP035544.1"/>
</dbReference>
<organism evidence="3 4">
    <name type="scientific">Muriicola soli</name>
    <dbReference type="NCBI Taxonomy" id="2507538"/>
    <lineage>
        <taxon>Bacteria</taxon>
        <taxon>Pseudomonadati</taxon>
        <taxon>Bacteroidota</taxon>
        <taxon>Flavobacteriia</taxon>
        <taxon>Flavobacteriales</taxon>
        <taxon>Flavobacteriaceae</taxon>
        <taxon>Muriicola</taxon>
    </lineage>
</organism>
<dbReference type="PANTHER" id="PTHR12147:SF26">
    <property type="entry name" value="PEPTIDASE M28 DOMAIN-CONTAINING PROTEIN"/>
    <property type="match status" value="1"/>
</dbReference>
<dbReference type="PANTHER" id="PTHR12147">
    <property type="entry name" value="METALLOPEPTIDASE M28 FAMILY MEMBER"/>
    <property type="match status" value="1"/>
</dbReference>
<dbReference type="CDD" id="cd03877">
    <property type="entry name" value="M28_like"/>
    <property type="match status" value="1"/>
</dbReference>
<feature type="chain" id="PRO_5019491896" evidence="1">
    <location>
        <begin position="24"/>
        <end position="316"/>
    </location>
</feature>
<feature type="signal peptide" evidence="1">
    <location>
        <begin position="1"/>
        <end position="23"/>
    </location>
</feature>
<sequence length="316" mass="35348">MNRIYFLVIIVIFISACKATNNATIDITNFSSAQQMEAHMNYLASDELKGRDTGSEGIEMAAGYLVDFLRDQEIAPYFEVYQDTLDNFEPVAYNIVGVLRGNDPVLRNEVVIIGAHYDHIGIRTAKEGDSIANGANDNASGSSTVMELARYFAKAKKNRRTLVFAWFSAEEKGLKGSDHMARKMKADGANLYAVLNYEMTGVPMVDKDHLVYVSGYNKSNIAEVSNSYAGEKVVGFLPTAEEFNLFQRSDNYPFYKVFKVPAHTFATFDFTNFDHYHQVGDEAQIMDFEHMASVVNKMIPAIEGIVNADTKEIILK</sequence>
<dbReference type="InterPro" id="IPR007484">
    <property type="entry name" value="Peptidase_M28"/>
</dbReference>
<keyword evidence="3" id="KW-0378">Hydrolase</keyword>
<dbReference type="AlphaFoldDB" id="A0A411EB03"/>
<evidence type="ECO:0000313" key="4">
    <source>
        <dbReference type="Proteomes" id="UP000290889"/>
    </source>
</evidence>
<dbReference type="PROSITE" id="PS51257">
    <property type="entry name" value="PROKAR_LIPOPROTEIN"/>
    <property type="match status" value="1"/>
</dbReference>
<dbReference type="Gene3D" id="3.40.630.10">
    <property type="entry name" value="Zn peptidases"/>
    <property type="match status" value="1"/>
</dbReference>
<protein>
    <submittedName>
        <fullName evidence="3">M20/M25/M40 family metallo-hydrolase</fullName>
    </submittedName>
</protein>
<dbReference type="SUPFAM" id="SSF53187">
    <property type="entry name" value="Zn-dependent exopeptidases"/>
    <property type="match status" value="1"/>
</dbReference>
<keyword evidence="1" id="KW-0732">Signal</keyword>
<dbReference type="InterPro" id="IPR045175">
    <property type="entry name" value="M28_fam"/>
</dbReference>
<proteinExistence type="predicted"/>
<dbReference type="Proteomes" id="UP000290889">
    <property type="component" value="Chromosome"/>
</dbReference>
<gene>
    <name evidence="3" type="ORF">EQY75_10400</name>
</gene>
<evidence type="ECO:0000259" key="2">
    <source>
        <dbReference type="Pfam" id="PF04389"/>
    </source>
</evidence>
<dbReference type="OrthoDB" id="9764939at2"/>
<dbReference type="Pfam" id="PF04389">
    <property type="entry name" value="Peptidase_M28"/>
    <property type="match status" value="1"/>
</dbReference>
<reference evidence="3 4" key="1">
    <citation type="submission" date="2019-01" db="EMBL/GenBank/DDBJ databases">
        <title>Muriicola soli sp. nov., isolated from soil.</title>
        <authorList>
            <person name="Kang H.J."/>
            <person name="Kim S.B."/>
        </authorList>
    </citation>
    <scope>NUCLEOTIDE SEQUENCE [LARGE SCALE GENOMIC DNA]</scope>
    <source>
        <strain evidence="3 4">MMS17-SY002</strain>
    </source>
</reference>
<keyword evidence="4" id="KW-1185">Reference proteome</keyword>
<feature type="domain" description="Peptidase M28" evidence="2">
    <location>
        <begin position="94"/>
        <end position="292"/>
    </location>
</feature>
<evidence type="ECO:0000256" key="1">
    <source>
        <dbReference type="SAM" id="SignalP"/>
    </source>
</evidence>